<dbReference type="Gene3D" id="3.40.50.2300">
    <property type="match status" value="1"/>
</dbReference>
<dbReference type="EMBL" id="CP001013">
    <property type="protein sequence ID" value="ACB34843.1"/>
    <property type="molecule type" value="Genomic_DNA"/>
</dbReference>
<evidence type="ECO:0000313" key="6">
    <source>
        <dbReference type="Proteomes" id="UP000001693"/>
    </source>
</evidence>
<feature type="compositionally biased region" description="Low complexity" evidence="3">
    <location>
        <begin position="558"/>
        <end position="577"/>
    </location>
</feature>
<feature type="region of interest" description="Disordered" evidence="3">
    <location>
        <begin position="552"/>
        <end position="577"/>
    </location>
</feature>
<dbReference type="PROSITE" id="PS50110">
    <property type="entry name" value="RESPONSE_REGULATORY"/>
    <property type="match status" value="1"/>
</dbReference>
<protein>
    <submittedName>
        <fullName evidence="5">Response regulator receiver protein</fullName>
    </submittedName>
</protein>
<dbReference type="PROSITE" id="PS50005">
    <property type="entry name" value="TPR"/>
    <property type="match status" value="1"/>
</dbReference>
<sequence length="577" mass="63591">MSVPDPDIQACRALVIDGNPTSRSTLVAMLREFGVGTVAQCARAIDARRILEHRNFDVVVCEHHFDHQHMGGQDLLDDLRRAQLLPLSTVFIMVTGEASYAKVAEAAESALDSYLLKPHNATALLDRVLQARRRKHMLKPIFDAIDEGQLEVAARLCQHRFEARAEYWLYAARVGAELLLRMGRHDDARALFTAIRETRALPWAKLGIARAEVEAGTTVQARRTLESLISDNPSFADAYDVMGRVQVEQGDLEGALATFRRASAITPASVTRLQKQGMLAFYAGQWDEAGKALERAMVTGLSSKMFDMQTLVLLALLRFDQTDPRGLIRVGDNLTRAVEKHGESARLRRMLDLVTVLRTLNERQIARVIEQVKSMARELSDDDFDFEAASNTVALLTRLARTEIQLADAEIWIRTLALRFCVSKAGTDLLSAAAIGHDGYQQIIREAQVRIAALAERAMTHSIKGSPLIAVQALIRQGQETLNAKLLELAGLVLQRHRERIPVYAEMLAEVRALQQRYCAKGTRVSLSDTGRSAGAMALRMQTDAPQRTVARLDGGDQALPSAATSPSQSASTSAVS</sequence>
<keyword evidence="2" id="KW-0802">TPR repeat</keyword>
<evidence type="ECO:0000259" key="4">
    <source>
        <dbReference type="PROSITE" id="PS50110"/>
    </source>
</evidence>
<dbReference type="SUPFAM" id="SSF48452">
    <property type="entry name" value="TPR-like"/>
    <property type="match status" value="1"/>
</dbReference>
<dbReference type="InterPro" id="IPR011990">
    <property type="entry name" value="TPR-like_helical_dom_sf"/>
</dbReference>
<evidence type="ECO:0000256" key="2">
    <source>
        <dbReference type="PROSITE-ProRule" id="PRU00339"/>
    </source>
</evidence>
<dbReference type="InterPro" id="IPR019734">
    <property type="entry name" value="TPR_rpt"/>
</dbReference>
<feature type="domain" description="Response regulatory" evidence="4">
    <location>
        <begin position="12"/>
        <end position="132"/>
    </location>
</feature>
<dbReference type="Proteomes" id="UP000001693">
    <property type="component" value="Chromosome"/>
</dbReference>
<dbReference type="AlphaFoldDB" id="B1Y788"/>
<dbReference type="eggNOG" id="COG3063">
    <property type="taxonomic scope" value="Bacteria"/>
</dbReference>
<accession>B1Y788</accession>
<feature type="repeat" description="TPR" evidence="2">
    <location>
        <begin position="236"/>
        <end position="269"/>
    </location>
</feature>
<dbReference type="Pfam" id="PF14559">
    <property type="entry name" value="TPR_19"/>
    <property type="match status" value="1"/>
</dbReference>
<comment type="caution">
    <text evidence="1">Lacks conserved residue(s) required for the propagation of feature annotation.</text>
</comment>
<dbReference type="InterPro" id="IPR011006">
    <property type="entry name" value="CheY-like_superfamily"/>
</dbReference>
<dbReference type="Pfam" id="PF00072">
    <property type="entry name" value="Response_reg"/>
    <property type="match status" value="1"/>
</dbReference>
<organism evidence="5 6">
    <name type="scientific">Leptothrix cholodnii (strain ATCC 51168 / LMG 8142 / SP-6)</name>
    <name type="common">Leptothrix discophora (strain SP-6)</name>
    <dbReference type="NCBI Taxonomy" id="395495"/>
    <lineage>
        <taxon>Bacteria</taxon>
        <taxon>Pseudomonadati</taxon>
        <taxon>Pseudomonadota</taxon>
        <taxon>Betaproteobacteria</taxon>
        <taxon>Burkholderiales</taxon>
        <taxon>Sphaerotilaceae</taxon>
        <taxon>Leptothrix</taxon>
    </lineage>
</organism>
<dbReference type="SMART" id="SM00448">
    <property type="entry name" value="REC"/>
    <property type="match status" value="1"/>
</dbReference>
<name>B1Y788_LEPCP</name>
<evidence type="ECO:0000256" key="1">
    <source>
        <dbReference type="PROSITE-ProRule" id="PRU00169"/>
    </source>
</evidence>
<dbReference type="HOGENOM" id="CLU_035496_1_0_4"/>
<dbReference type="RefSeq" id="WP_012347599.1">
    <property type="nucleotide sequence ID" value="NC_010524.1"/>
</dbReference>
<dbReference type="STRING" id="395495.Lcho_2578"/>
<dbReference type="OrthoDB" id="7298659at2"/>
<dbReference type="InterPro" id="IPR001789">
    <property type="entry name" value="Sig_transdc_resp-reg_receiver"/>
</dbReference>
<evidence type="ECO:0000313" key="5">
    <source>
        <dbReference type="EMBL" id="ACB34843.1"/>
    </source>
</evidence>
<keyword evidence="6" id="KW-1185">Reference proteome</keyword>
<proteinExistence type="predicted"/>
<dbReference type="KEGG" id="lch:Lcho_2578"/>
<dbReference type="GO" id="GO:0000160">
    <property type="term" value="P:phosphorelay signal transduction system"/>
    <property type="evidence" value="ECO:0007669"/>
    <property type="project" value="InterPro"/>
</dbReference>
<evidence type="ECO:0000256" key="3">
    <source>
        <dbReference type="SAM" id="MobiDB-lite"/>
    </source>
</evidence>
<dbReference type="SUPFAM" id="SSF52172">
    <property type="entry name" value="CheY-like"/>
    <property type="match status" value="1"/>
</dbReference>
<dbReference type="eggNOG" id="COG0784">
    <property type="taxonomic scope" value="Bacteria"/>
</dbReference>
<gene>
    <name evidence="5" type="ordered locus">Lcho_2578</name>
</gene>
<reference evidence="5 6" key="1">
    <citation type="submission" date="2008-03" db="EMBL/GenBank/DDBJ databases">
        <title>Complete sequence of Leptothrix cholodnii SP-6.</title>
        <authorList>
            <consortium name="US DOE Joint Genome Institute"/>
            <person name="Copeland A."/>
            <person name="Lucas S."/>
            <person name="Lapidus A."/>
            <person name="Glavina del Rio T."/>
            <person name="Dalin E."/>
            <person name="Tice H."/>
            <person name="Bruce D."/>
            <person name="Goodwin L."/>
            <person name="Pitluck S."/>
            <person name="Chertkov O."/>
            <person name="Brettin T."/>
            <person name="Detter J.C."/>
            <person name="Han C."/>
            <person name="Kuske C.R."/>
            <person name="Schmutz J."/>
            <person name="Larimer F."/>
            <person name="Land M."/>
            <person name="Hauser L."/>
            <person name="Kyrpides N."/>
            <person name="Lykidis A."/>
            <person name="Emerson D."/>
            <person name="Richardson P."/>
        </authorList>
    </citation>
    <scope>NUCLEOTIDE SEQUENCE [LARGE SCALE GENOMIC DNA]</scope>
    <source>
        <strain evidence="6">ATCC 51168 / LMG 8142 / SP-6</strain>
    </source>
</reference>
<dbReference type="Gene3D" id="1.25.40.10">
    <property type="entry name" value="Tetratricopeptide repeat domain"/>
    <property type="match status" value="1"/>
</dbReference>